<reference evidence="4 5" key="1">
    <citation type="submission" date="2024-10" db="EMBL/GenBank/DDBJ databases">
        <authorList>
            <person name="Kim D."/>
        </authorList>
    </citation>
    <scope>NUCLEOTIDE SEQUENCE [LARGE SCALE GENOMIC DNA]</scope>
    <source>
        <strain evidence="4">Taebaek</strain>
    </source>
</reference>
<dbReference type="Pfam" id="PF00041">
    <property type="entry name" value="fn3"/>
    <property type="match status" value="2"/>
</dbReference>
<protein>
    <recommendedName>
        <fullName evidence="3">Fibronectin type-III domain-containing protein</fullName>
    </recommendedName>
</protein>
<feature type="domain" description="Fibronectin type-III" evidence="3">
    <location>
        <begin position="124"/>
        <end position="219"/>
    </location>
</feature>
<evidence type="ECO:0000313" key="5">
    <source>
        <dbReference type="Proteomes" id="UP001620645"/>
    </source>
</evidence>
<dbReference type="CDD" id="cd00063">
    <property type="entry name" value="FN3"/>
    <property type="match status" value="2"/>
</dbReference>
<evidence type="ECO:0000256" key="2">
    <source>
        <dbReference type="SAM" id="MobiDB-lite"/>
    </source>
</evidence>
<dbReference type="Proteomes" id="UP001620645">
    <property type="component" value="Unassembled WGS sequence"/>
</dbReference>
<dbReference type="InterPro" id="IPR050964">
    <property type="entry name" value="Striated_Muscle_Regulatory"/>
</dbReference>
<dbReference type="InterPro" id="IPR013783">
    <property type="entry name" value="Ig-like_fold"/>
</dbReference>
<comment type="caution">
    <text evidence="4">The sequence shown here is derived from an EMBL/GenBank/DDBJ whole genome shotgun (WGS) entry which is preliminary data.</text>
</comment>
<keyword evidence="5" id="KW-1185">Reference proteome</keyword>
<dbReference type="PANTHER" id="PTHR13817">
    <property type="entry name" value="TITIN"/>
    <property type="match status" value="1"/>
</dbReference>
<dbReference type="SUPFAM" id="SSF49265">
    <property type="entry name" value="Fibronectin type III"/>
    <property type="match status" value="1"/>
</dbReference>
<proteinExistence type="predicted"/>
<dbReference type="AlphaFoldDB" id="A0ABD2K9A8"/>
<accession>A0ABD2K9A8</accession>
<dbReference type="SMART" id="SM00060">
    <property type="entry name" value="FN3"/>
    <property type="match status" value="2"/>
</dbReference>
<name>A0ABD2K9A8_HETSC</name>
<feature type="domain" description="Fibronectin type-III" evidence="3">
    <location>
        <begin position="24"/>
        <end position="123"/>
    </location>
</feature>
<evidence type="ECO:0000313" key="4">
    <source>
        <dbReference type="EMBL" id="KAL3099461.1"/>
    </source>
</evidence>
<sequence>MSLLNEELEPGVPIVAHSAFFPTAPGGLLQITDLGEHKAMVSWGEPAHDGGSDITHFLLEIRDLGHGPVVLGEEKPIWVVSSSVRELFFIVSDIFYGHVYDFRVCACNANGKGDPLVARLTFGVPSPPVLLCVVDVCCCNAVLSWQRPKRDGGPLRDYIVEKKEEGTDWQKCTKSPLMATSVRVTNLIGGHKYSFRITAVNDVGKSVPAQIDNYVFKPAAATGGQVPEVIIQDVRTLVQGDRDKVVPDPILEDPQIGQNACAFVEVTCEIRNTAGAKMNICARPLAAQGTGQSLGKKQPSQVRQQVHSAAKTTTSAHKKPVNASSVQVPNDGGNAIVPGMPRRHAADNNFRAIMNSRPSPLLRCSLTNMRSKFQQGRQAHCKRAAAKGSK</sequence>
<keyword evidence="1" id="KW-0677">Repeat</keyword>
<dbReference type="PRINTS" id="PR00014">
    <property type="entry name" value="FNTYPEIII"/>
</dbReference>
<evidence type="ECO:0000256" key="1">
    <source>
        <dbReference type="ARBA" id="ARBA00022737"/>
    </source>
</evidence>
<dbReference type="EMBL" id="JBICCN010000039">
    <property type="protein sequence ID" value="KAL3099461.1"/>
    <property type="molecule type" value="Genomic_DNA"/>
</dbReference>
<dbReference type="InterPro" id="IPR036116">
    <property type="entry name" value="FN3_sf"/>
</dbReference>
<dbReference type="PROSITE" id="PS50853">
    <property type="entry name" value="FN3"/>
    <property type="match status" value="2"/>
</dbReference>
<dbReference type="InterPro" id="IPR003961">
    <property type="entry name" value="FN3_dom"/>
</dbReference>
<dbReference type="Gene3D" id="2.60.40.10">
    <property type="entry name" value="Immunoglobulins"/>
    <property type="match status" value="2"/>
</dbReference>
<organism evidence="4 5">
    <name type="scientific">Heterodera schachtii</name>
    <name type="common">Sugarbeet cyst nematode worm</name>
    <name type="synonym">Tylenchus schachtii</name>
    <dbReference type="NCBI Taxonomy" id="97005"/>
    <lineage>
        <taxon>Eukaryota</taxon>
        <taxon>Metazoa</taxon>
        <taxon>Ecdysozoa</taxon>
        <taxon>Nematoda</taxon>
        <taxon>Chromadorea</taxon>
        <taxon>Rhabditida</taxon>
        <taxon>Tylenchina</taxon>
        <taxon>Tylenchomorpha</taxon>
        <taxon>Tylenchoidea</taxon>
        <taxon>Heteroderidae</taxon>
        <taxon>Heteroderinae</taxon>
        <taxon>Heterodera</taxon>
    </lineage>
</organism>
<feature type="region of interest" description="Disordered" evidence="2">
    <location>
        <begin position="309"/>
        <end position="341"/>
    </location>
</feature>
<evidence type="ECO:0000259" key="3">
    <source>
        <dbReference type="PROSITE" id="PS50853"/>
    </source>
</evidence>
<gene>
    <name evidence="4" type="ORF">niasHS_002916</name>
</gene>
<dbReference type="PANTHER" id="PTHR13817:SF151">
    <property type="entry name" value="TITIN"/>
    <property type="match status" value="1"/>
</dbReference>